<feature type="compositionally biased region" description="Basic and acidic residues" evidence="1">
    <location>
        <begin position="609"/>
        <end position="631"/>
    </location>
</feature>
<feature type="region of interest" description="Disordered" evidence="1">
    <location>
        <begin position="54"/>
        <end position="82"/>
    </location>
</feature>
<dbReference type="AlphaFoldDB" id="A0AAN6GQ18"/>
<feature type="compositionally biased region" description="Low complexity" evidence="1">
    <location>
        <begin position="1"/>
        <end position="13"/>
    </location>
</feature>
<proteinExistence type="predicted"/>
<feature type="compositionally biased region" description="Low complexity" evidence="1">
    <location>
        <begin position="60"/>
        <end position="74"/>
    </location>
</feature>
<evidence type="ECO:0000313" key="4">
    <source>
        <dbReference type="Proteomes" id="UP001176517"/>
    </source>
</evidence>
<evidence type="ECO:0000256" key="1">
    <source>
        <dbReference type="SAM" id="MobiDB-lite"/>
    </source>
</evidence>
<feature type="compositionally biased region" description="Gly residues" evidence="1">
    <location>
        <begin position="417"/>
        <end position="428"/>
    </location>
</feature>
<keyword evidence="2" id="KW-0812">Transmembrane</keyword>
<accession>A0AAN6GQ18</accession>
<protein>
    <submittedName>
        <fullName evidence="3">Uncharacterized protein</fullName>
    </submittedName>
</protein>
<feature type="compositionally biased region" description="Pro residues" evidence="1">
    <location>
        <begin position="18"/>
        <end position="30"/>
    </location>
</feature>
<feature type="region of interest" description="Disordered" evidence="1">
    <location>
        <begin position="552"/>
        <end position="641"/>
    </location>
</feature>
<feature type="region of interest" description="Disordered" evidence="1">
    <location>
        <begin position="503"/>
        <end position="531"/>
    </location>
</feature>
<sequence length="641" mass="66618">MAAPAAIPARAFAQHQPMPTPTKPPAPPGQPLHILLTPQEIADRQRLLAIAAEQDDNAPSGSRQTSSPSSSQEQIVGPFWARSQDDVRRAKLDWDAEQARKRKARPAAGLSSNKVRRQQQQQQQSGSLDALHNQDLVARSRQDDELLEERQTADEERCYVGNAQLSCYPTSNLQVAQGTWSKFIWNSYFPLFIQQGYVDVYLYREDQDRIQTSWTSQRNEAGRLSFSPNDAWWQDRPRAQNIQQGQNISWPFYFVVNPAGLNTGGTTIRQSTWYAIQTAVPAAIASSRSAASASSASAAAMTNAAISSSIASQLSAELQSSLNAEGMTGTQTLVGSLTTVLPGGQTVIITATGRANGTLNGGDGSSTSADVGDAGGSGIPKWAIAVIVILGTLAIVFLASIAYYCTRKARKASGSRGLAGAGGRGSTGSGSPMMRDMGRIGATSASLDGVPSPVGTHSPRALSAAGGPHDSTVGFGSAAEGLAAGAGAGAAAAAAAGAAAAATGTASSKDGDRSGYLPTARSVRSSGDSHLFSSEEASRMADAFRNALRKPEFSAAGGFGPGAEMESPREEEDSPGVEDQGSPLAGAMGGVGNESSPARVAPALLKQELASEGKDLRRVGDRKKAQLHEDEAPPGASAENV</sequence>
<gene>
    <name evidence="3" type="ORF">OC846_003481</name>
</gene>
<keyword evidence="2" id="KW-1133">Transmembrane helix</keyword>
<feature type="region of interest" description="Disordered" evidence="1">
    <location>
        <begin position="1"/>
        <end position="33"/>
    </location>
</feature>
<organism evidence="3 4">
    <name type="scientific">Tilletia horrida</name>
    <dbReference type="NCBI Taxonomy" id="155126"/>
    <lineage>
        <taxon>Eukaryota</taxon>
        <taxon>Fungi</taxon>
        <taxon>Dikarya</taxon>
        <taxon>Basidiomycota</taxon>
        <taxon>Ustilaginomycotina</taxon>
        <taxon>Exobasidiomycetes</taxon>
        <taxon>Tilletiales</taxon>
        <taxon>Tilletiaceae</taxon>
        <taxon>Tilletia</taxon>
    </lineage>
</organism>
<feature type="compositionally biased region" description="Polar residues" evidence="1">
    <location>
        <begin position="522"/>
        <end position="531"/>
    </location>
</feature>
<feature type="region of interest" description="Disordered" evidence="1">
    <location>
        <begin position="94"/>
        <end position="134"/>
    </location>
</feature>
<keyword evidence="4" id="KW-1185">Reference proteome</keyword>
<dbReference type="EMBL" id="JAPDMZ010000085">
    <property type="protein sequence ID" value="KAK0550911.1"/>
    <property type="molecule type" value="Genomic_DNA"/>
</dbReference>
<dbReference type="Proteomes" id="UP001176517">
    <property type="component" value="Unassembled WGS sequence"/>
</dbReference>
<evidence type="ECO:0000256" key="2">
    <source>
        <dbReference type="SAM" id="Phobius"/>
    </source>
</evidence>
<keyword evidence="2" id="KW-0472">Membrane</keyword>
<reference evidence="3" key="1">
    <citation type="journal article" date="2023" name="PhytoFront">
        <title>Draft Genome Resources of Seven Strains of Tilletia horrida, Causal Agent of Kernel Smut of Rice.</title>
        <authorList>
            <person name="Khanal S."/>
            <person name="Antony Babu S."/>
            <person name="Zhou X.G."/>
        </authorList>
    </citation>
    <scope>NUCLEOTIDE SEQUENCE</scope>
    <source>
        <strain evidence="3">TX6</strain>
    </source>
</reference>
<feature type="region of interest" description="Disordered" evidence="1">
    <location>
        <begin position="414"/>
        <end position="469"/>
    </location>
</feature>
<name>A0AAN6GQ18_9BASI</name>
<feature type="transmembrane region" description="Helical" evidence="2">
    <location>
        <begin position="382"/>
        <end position="406"/>
    </location>
</feature>
<evidence type="ECO:0000313" key="3">
    <source>
        <dbReference type="EMBL" id="KAK0550911.1"/>
    </source>
</evidence>
<comment type="caution">
    <text evidence="3">The sequence shown here is derived from an EMBL/GenBank/DDBJ whole genome shotgun (WGS) entry which is preliminary data.</text>
</comment>